<protein>
    <submittedName>
        <fullName evidence="4">Carbamoyltransferase</fullName>
    </submittedName>
</protein>
<organism evidence="4">
    <name type="scientific">Uncultured Desulfatiglans sp</name>
    <dbReference type="NCBI Taxonomy" id="1748965"/>
    <lineage>
        <taxon>Bacteria</taxon>
        <taxon>Pseudomonadati</taxon>
        <taxon>Thermodesulfobacteriota</taxon>
        <taxon>Desulfobacteria</taxon>
        <taxon>Desulfatiglandales</taxon>
        <taxon>Desulfatiglandaceae</taxon>
        <taxon>Desulfatiglans</taxon>
        <taxon>environmental samples</taxon>
    </lineage>
</organism>
<dbReference type="InterPro" id="IPR031730">
    <property type="entry name" value="Carbam_trans_C"/>
</dbReference>
<evidence type="ECO:0000259" key="2">
    <source>
        <dbReference type="Pfam" id="PF02543"/>
    </source>
</evidence>
<dbReference type="EMBL" id="UPXX01000024">
    <property type="protein sequence ID" value="VBB43619.1"/>
    <property type="molecule type" value="Genomic_DNA"/>
</dbReference>
<evidence type="ECO:0000259" key="3">
    <source>
        <dbReference type="Pfam" id="PF16861"/>
    </source>
</evidence>
<dbReference type="InterPro" id="IPR003696">
    <property type="entry name" value="Carbtransf_dom"/>
</dbReference>
<comment type="similarity">
    <text evidence="1">Belongs to the NodU/CmcH family.</text>
</comment>
<dbReference type="InterPro" id="IPR051338">
    <property type="entry name" value="NodU/CmcH_Carbamoyltrnsfr"/>
</dbReference>
<dbReference type="AlphaFoldDB" id="A0A653A6C3"/>
<dbReference type="Pfam" id="PF02543">
    <property type="entry name" value="Carbam_trans_N"/>
    <property type="match status" value="1"/>
</dbReference>
<evidence type="ECO:0000313" key="4">
    <source>
        <dbReference type="EMBL" id="VBB43619.1"/>
    </source>
</evidence>
<feature type="domain" description="Carbamoyltransferase C-terminal" evidence="3">
    <location>
        <begin position="393"/>
        <end position="565"/>
    </location>
</feature>
<dbReference type="CDD" id="cd24100">
    <property type="entry name" value="ASKHA_NBD_MJ1051-like_N"/>
    <property type="match status" value="1"/>
</dbReference>
<dbReference type="Pfam" id="PF16861">
    <property type="entry name" value="Carbam_trans_C"/>
    <property type="match status" value="1"/>
</dbReference>
<dbReference type="Gene3D" id="3.90.870.20">
    <property type="entry name" value="Carbamoyltransferase, C-terminal domain"/>
    <property type="match status" value="1"/>
</dbReference>
<name>A0A653A6C3_UNCDX</name>
<dbReference type="PANTHER" id="PTHR34847:SF1">
    <property type="entry name" value="NODULATION PROTEIN U"/>
    <property type="match status" value="1"/>
</dbReference>
<evidence type="ECO:0000256" key="1">
    <source>
        <dbReference type="ARBA" id="ARBA00006129"/>
    </source>
</evidence>
<accession>A0A653A6C3</accession>
<dbReference type="PANTHER" id="PTHR34847">
    <property type="entry name" value="NODULATION PROTEIN U"/>
    <property type="match status" value="1"/>
</dbReference>
<dbReference type="GO" id="GO:0016740">
    <property type="term" value="F:transferase activity"/>
    <property type="evidence" value="ECO:0007669"/>
    <property type="project" value="UniProtKB-KW"/>
</dbReference>
<feature type="domain" description="Carbamoyltransferase" evidence="2">
    <location>
        <begin position="5"/>
        <end position="343"/>
    </location>
</feature>
<gene>
    <name evidence="4" type="ORF">TRIP_B300009</name>
</gene>
<keyword evidence="4" id="KW-0808">Transferase</keyword>
<reference evidence="4" key="1">
    <citation type="submission" date="2018-07" db="EMBL/GenBank/DDBJ databases">
        <authorList>
            <consortium name="Genoscope - CEA"/>
            <person name="William W."/>
        </authorList>
    </citation>
    <scope>NUCLEOTIDE SEQUENCE</scope>
    <source>
        <strain evidence="4">IK1</strain>
    </source>
</reference>
<dbReference type="Gene3D" id="3.30.420.40">
    <property type="match status" value="2"/>
</dbReference>
<sequence>MTYTLGIWDGHDAGAALVEGDRIVFAVNEERLSRRKLEVGFPFRSIRACLQYEGIEASAVGEIAVSTSDPAKTLTRLVPGLKEEYYLIRRRKMRPRGSDPFKKGFKYRFTELGPNLISRRLSRIHLRSRLEAEGFAGFRLSLLDHHRCHAEAAARTSGFERCLVLTLDGVGDGLSGSLWRFDGDGLHILQTLPSSVSLGIFFEHVTNLMNMRELEDEGKVMALANYAYPIPDRDNPLMALIEVRGLRLVSPYTSTEMHRELKKILWQYPSEQFAYMAQRVLEERALTLIQNAMRLTGERSLACAGGVFSNVKLNMKIARLPEAEEVFVFPHMGDGGLALGAAIGINYERHGVRGCRLRDLYLGPAFTEGEILRAIERCGFPYVKLDDAPGRAARLVLDGEIIFWFQGRMEIGPRALGNRSIVARPDRKEIKDRLNLVLKKRVWYQPFCPSILESDAEALLCVDGQDPGRNRFMTTAFRVREAHRALMEGVSNIDGTCRPHIVGDENPRYRDLLIRVKEELGMGVVLNTSLNIHGEPMVCSPDDALDMFRRTDVRHLFIGDFLVTKEKR</sequence>
<proteinExistence type="inferred from homology"/>
<dbReference type="InterPro" id="IPR038152">
    <property type="entry name" value="Carbam_trans_C_sf"/>
</dbReference>